<gene>
    <name evidence="16" type="ORF">COCON_G00097470</name>
</gene>
<evidence type="ECO:0000313" key="16">
    <source>
        <dbReference type="EMBL" id="KAJ8275122.1"/>
    </source>
</evidence>
<dbReference type="GO" id="GO:0033017">
    <property type="term" value="C:sarcoplasmic reticulum membrane"/>
    <property type="evidence" value="ECO:0007669"/>
    <property type="project" value="UniProtKB-SubCell"/>
</dbReference>
<evidence type="ECO:0000256" key="6">
    <source>
        <dbReference type="ARBA" id="ARBA00022692"/>
    </source>
</evidence>
<reference evidence="16" key="1">
    <citation type="journal article" date="2023" name="Science">
        <title>Genome structures resolve the early diversification of teleost fishes.</title>
        <authorList>
            <person name="Parey E."/>
            <person name="Louis A."/>
            <person name="Montfort J."/>
            <person name="Bouchez O."/>
            <person name="Roques C."/>
            <person name="Iampietro C."/>
            <person name="Lluch J."/>
            <person name="Castinel A."/>
            <person name="Donnadieu C."/>
            <person name="Desvignes T."/>
            <person name="Floi Bucao C."/>
            <person name="Jouanno E."/>
            <person name="Wen M."/>
            <person name="Mejri S."/>
            <person name="Dirks R."/>
            <person name="Jansen H."/>
            <person name="Henkel C."/>
            <person name="Chen W.J."/>
            <person name="Zahm M."/>
            <person name="Cabau C."/>
            <person name="Klopp C."/>
            <person name="Thompson A.W."/>
            <person name="Robinson-Rechavi M."/>
            <person name="Braasch I."/>
            <person name="Lecointre G."/>
            <person name="Bobe J."/>
            <person name="Postlethwait J.H."/>
            <person name="Berthelot C."/>
            <person name="Roest Crollius H."/>
            <person name="Guiguen Y."/>
        </authorList>
    </citation>
    <scope>NUCLEOTIDE SEQUENCE</scope>
    <source>
        <strain evidence="16">Concon-B</strain>
    </source>
</reference>
<keyword evidence="5" id="KW-0597">Phosphoprotein</keyword>
<evidence type="ECO:0000256" key="8">
    <source>
        <dbReference type="ARBA" id="ARBA00022951"/>
    </source>
</evidence>
<protein>
    <recommendedName>
        <fullName evidence="13">Phospholamban</fullName>
    </recommendedName>
</protein>
<comment type="caution">
    <text evidence="16">The sequence shown here is derived from an EMBL/GenBank/DDBJ whole genome shotgun (WGS) entry which is preliminary data.</text>
</comment>
<dbReference type="NCBIfam" id="TIGR01294">
    <property type="entry name" value="P_lamban"/>
    <property type="match status" value="1"/>
</dbReference>
<evidence type="ECO:0000256" key="9">
    <source>
        <dbReference type="ARBA" id="ARBA00022989"/>
    </source>
</evidence>
<keyword evidence="10" id="KW-0007">Acetylation</keyword>
<evidence type="ECO:0000256" key="1">
    <source>
        <dbReference type="ARBA" id="ARBA00004281"/>
    </source>
</evidence>
<dbReference type="GO" id="GO:1902081">
    <property type="term" value="P:negative regulation of calcium ion import into sarcoplasmic reticulum"/>
    <property type="evidence" value="ECO:0007669"/>
    <property type="project" value="TreeGrafter"/>
</dbReference>
<comment type="subcellular location">
    <subcellularLocation>
        <location evidence="3">Endoplasmic reticulum membrane</location>
        <topology evidence="3">Single-pass membrane protein</topology>
    </subcellularLocation>
    <subcellularLocation>
        <location evidence="2">Mitochondrion membrane</location>
        <topology evidence="2">Single-pass membrane protein</topology>
    </subcellularLocation>
    <subcellularLocation>
        <location evidence="1">Sarcoplasmic reticulum membrane</location>
        <topology evidence="1">Single-pass membrane protein</topology>
    </subcellularLocation>
</comment>
<keyword evidence="12 15" id="KW-0472">Membrane</keyword>
<evidence type="ECO:0000256" key="4">
    <source>
        <dbReference type="ARBA" id="ARBA00006504"/>
    </source>
</evidence>
<evidence type="ECO:0000313" key="17">
    <source>
        <dbReference type="Proteomes" id="UP001152803"/>
    </source>
</evidence>
<accession>A0A9Q1I1B8</accession>
<comment type="similarity">
    <text evidence="4">Belongs to the phospholamban family.</text>
</comment>
<dbReference type="Pfam" id="PF04272">
    <property type="entry name" value="Phospholamban"/>
    <property type="match status" value="1"/>
</dbReference>
<keyword evidence="6 15" id="KW-0812">Transmembrane</keyword>
<dbReference type="EMBL" id="JAFJMO010000006">
    <property type="protein sequence ID" value="KAJ8275122.1"/>
    <property type="molecule type" value="Genomic_DNA"/>
</dbReference>
<dbReference type="GO" id="GO:0010459">
    <property type="term" value="P:negative regulation of heart rate"/>
    <property type="evidence" value="ECO:0007669"/>
    <property type="project" value="TreeGrafter"/>
</dbReference>
<dbReference type="PANTHER" id="PTHR21194">
    <property type="entry name" value="CARDIAC PHOSPHOLAMBAN"/>
    <property type="match status" value="1"/>
</dbReference>
<evidence type="ECO:0000256" key="2">
    <source>
        <dbReference type="ARBA" id="ARBA00004304"/>
    </source>
</evidence>
<dbReference type="Proteomes" id="UP001152803">
    <property type="component" value="Unassembled WGS sequence"/>
</dbReference>
<keyword evidence="11" id="KW-0496">Mitochondrion</keyword>
<dbReference type="OrthoDB" id="8897306at2759"/>
<proteinExistence type="inferred from homology"/>
<dbReference type="AlphaFoldDB" id="A0A9Q1I1B8"/>
<dbReference type="CDD" id="cd20250">
    <property type="entry name" value="Phospholamban"/>
    <property type="match status" value="1"/>
</dbReference>
<evidence type="ECO:0000256" key="5">
    <source>
        <dbReference type="ARBA" id="ARBA00022553"/>
    </source>
</evidence>
<feature type="region of interest" description="Disordered" evidence="14">
    <location>
        <begin position="20"/>
        <end position="40"/>
    </location>
</feature>
<evidence type="ECO:0000256" key="10">
    <source>
        <dbReference type="ARBA" id="ARBA00022990"/>
    </source>
</evidence>
<evidence type="ECO:0000256" key="14">
    <source>
        <dbReference type="SAM" id="MobiDB-lite"/>
    </source>
</evidence>
<keyword evidence="17" id="KW-1185">Reference proteome</keyword>
<organism evidence="16 17">
    <name type="scientific">Conger conger</name>
    <name type="common">Conger eel</name>
    <name type="synonym">Muraena conger</name>
    <dbReference type="NCBI Taxonomy" id="82655"/>
    <lineage>
        <taxon>Eukaryota</taxon>
        <taxon>Metazoa</taxon>
        <taxon>Chordata</taxon>
        <taxon>Craniata</taxon>
        <taxon>Vertebrata</taxon>
        <taxon>Euteleostomi</taxon>
        <taxon>Actinopterygii</taxon>
        <taxon>Neopterygii</taxon>
        <taxon>Teleostei</taxon>
        <taxon>Anguilliformes</taxon>
        <taxon>Congridae</taxon>
        <taxon>Conger</taxon>
    </lineage>
</organism>
<name>A0A9Q1I1B8_CONCO</name>
<evidence type="ECO:0000256" key="12">
    <source>
        <dbReference type="ARBA" id="ARBA00023136"/>
    </source>
</evidence>
<keyword evidence="9 15" id="KW-1133">Transmembrane helix</keyword>
<keyword evidence="7" id="KW-0256">Endoplasmic reticulum</keyword>
<dbReference type="GO" id="GO:0042030">
    <property type="term" value="F:ATPase inhibitor activity"/>
    <property type="evidence" value="ECO:0007669"/>
    <property type="project" value="InterPro"/>
</dbReference>
<dbReference type="InterPro" id="IPR005984">
    <property type="entry name" value="PLB"/>
</dbReference>
<dbReference type="PANTHER" id="PTHR21194:SF1">
    <property type="entry name" value="CARDIAC PHOSPHOLAMBAN"/>
    <property type="match status" value="1"/>
</dbReference>
<dbReference type="GO" id="GO:0031966">
    <property type="term" value="C:mitochondrial membrane"/>
    <property type="evidence" value="ECO:0007669"/>
    <property type="project" value="UniProtKB-SubCell"/>
</dbReference>
<feature type="transmembrane region" description="Helical" evidence="15">
    <location>
        <begin position="151"/>
        <end position="169"/>
    </location>
</feature>
<evidence type="ECO:0000256" key="13">
    <source>
        <dbReference type="ARBA" id="ARBA00049747"/>
    </source>
</evidence>
<feature type="transmembrane region" description="Helical" evidence="15">
    <location>
        <begin position="91"/>
        <end position="112"/>
    </location>
</feature>
<keyword evidence="8" id="KW-0703">Sarcoplasmic reticulum</keyword>
<sequence length="172" mass="18954">MRCRRLVSRDGFHTGRLKVTQTTGTPTAAPRDAGKEEAEGADKAAFRQAAALSRPAKAASMEKVQHMTRSAIRRASTIEVNPQAKQRMQELFVNFCLILICLLLMYIIVLLIPPLYQAQSVTSFHTAPSSGALPPVQPATMDLVNNRGLNLMLNFMLIVVVLLLMLILVKLL</sequence>
<evidence type="ECO:0000256" key="15">
    <source>
        <dbReference type="SAM" id="Phobius"/>
    </source>
</evidence>
<evidence type="ECO:0000256" key="7">
    <source>
        <dbReference type="ARBA" id="ARBA00022824"/>
    </source>
</evidence>
<evidence type="ECO:0000256" key="3">
    <source>
        <dbReference type="ARBA" id="ARBA00004389"/>
    </source>
</evidence>
<evidence type="ECO:0000256" key="11">
    <source>
        <dbReference type="ARBA" id="ARBA00023128"/>
    </source>
</evidence>
<dbReference type="Gene3D" id="1.20.5.290">
    <property type="entry name" value="Phospholamban"/>
    <property type="match status" value="1"/>
</dbReference>